<evidence type="ECO:0000313" key="3">
    <source>
        <dbReference type="EMBL" id="GAH48569.1"/>
    </source>
</evidence>
<sequence>TAQDSRMRKIKFFSDQPLTADEQREVRFGHLDIADSLREIVRNCPLPFTVGLFGKWGSGKTTILNILRKRLQNDRIAVVDFDVWKHQGDALRRTFLIESVEQLKKAHYLAKEFGLDERLDKQIKKTFENTIQWNKKLAFVFFVLISITIGVAFLIQDLFPDNLGMYLSIMFGGGLVSAIFTLILRHILTKETVTQVFDKFRDPHEFEKEFARIIQKANCERLLVIIDNLDRCTHDRAVELLSTIKTFLAKETDISTQNKCLFLIACDDAAIKKHIENVYGIQ</sequence>
<accession>X1H3Z8</accession>
<dbReference type="InterPro" id="IPR027417">
    <property type="entry name" value="P-loop_NTPase"/>
</dbReference>
<dbReference type="InterPro" id="IPR011646">
    <property type="entry name" value="KAP_P-loop"/>
</dbReference>
<dbReference type="EMBL" id="BARU01021683">
    <property type="protein sequence ID" value="GAH48569.1"/>
    <property type="molecule type" value="Genomic_DNA"/>
</dbReference>
<feature type="transmembrane region" description="Helical" evidence="1">
    <location>
        <begin position="165"/>
        <end position="184"/>
    </location>
</feature>
<dbReference type="Gene3D" id="3.40.50.300">
    <property type="entry name" value="P-loop containing nucleotide triphosphate hydrolases"/>
    <property type="match status" value="1"/>
</dbReference>
<proteinExistence type="predicted"/>
<keyword evidence="1" id="KW-1133">Transmembrane helix</keyword>
<evidence type="ECO:0000259" key="2">
    <source>
        <dbReference type="Pfam" id="PF07693"/>
    </source>
</evidence>
<keyword evidence="1" id="KW-0812">Transmembrane</keyword>
<gene>
    <name evidence="3" type="ORF">S03H2_35448</name>
</gene>
<reference evidence="3" key="1">
    <citation type="journal article" date="2014" name="Front. Microbiol.">
        <title>High frequency of phylogenetically diverse reductive dehalogenase-homologous genes in deep subseafloor sedimentary metagenomes.</title>
        <authorList>
            <person name="Kawai M."/>
            <person name="Futagami T."/>
            <person name="Toyoda A."/>
            <person name="Takaki Y."/>
            <person name="Nishi S."/>
            <person name="Hori S."/>
            <person name="Arai W."/>
            <person name="Tsubouchi T."/>
            <person name="Morono Y."/>
            <person name="Uchiyama I."/>
            <person name="Ito T."/>
            <person name="Fujiyama A."/>
            <person name="Inagaki F."/>
            <person name="Takami H."/>
        </authorList>
    </citation>
    <scope>NUCLEOTIDE SEQUENCE</scope>
    <source>
        <strain evidence="3">Expedition CK06-06</strain>
    </source>
</reference>
<feature type="transmembrane region" description="Helical" evidence="1">
    <location>
        <begin position="137"/>
        <end position="159"/>
    </location>
</feature>
<dbReference type="AlphaFoldDB" id="X1H3Z8"/>
<dbReference type="Pfam" id="PF07693">
    <property type="entry name" value="KAP_NTPase"/>
    <property type="match status" value="1"/>
</dbReference>
<feature type="non-terminal residue" evidence="3">
    <location>
        <position position="282"/>
    </location>
</feature>
<dbReference type="PANTHER" id="PTHR22674:SF6">
    <property type="entry name" value="NTPASE KAP FAMILY P-LOOP DOMAIN-CONTAINING PROTEIN 1"/>
    <property type="match status" value="1"/>
</dbReference>
<dbReference type="InterPro" id="IPR052754">
    <property type="entry name" value="NTPase_KAP_P-loop"/>
</dbReference>
<dbReference type="SUPFAM" id="SSF52540">
    <property type="entry name" value="P-loop containing nucleoside triphosphate hydrolases"/>
    <property type="match status" value="1"/>
</dbReference>
<feature type="domain" description="KAP NTPase" evidence="2">
    <location>
        <begin position="33"/>
        <end position="279"/>
    </location>
</feature>
<evidence type="ECO:0000256" key="1">
    <source>
        <dbReference type="SAM" id="Phobius"/>
    </source>
</evidence>
<protein>
    <recommendedName>
        <fullName evidence="2">KAP NTPase domain-containing protein</fullName>
    </recommendedName>
</protein>
<dbReference type="PANTHER" id="PTHR22674">
    <property type="entry name" value="NTPASE, KAP FAMILY P-LOOP DOMAIN-CONTAINING 1"/>
    <property type="match status" value="1"/>
</dbReference>
<feature type="non-terminal residue" evidence="3">
    <location>
        <position position="1"/>
    </location>
</feature>
<comment type="caution">
    <text evidence="3">The sequence shown here is derived from an EMBL/GenBank/DDBJ whole genome shotgun (WGS) entry which is preliminary data.</text>
</comment>
<name>X1H3Z8_9ZZZZ</name>
<organism evidence="3">
    <name type="scientific">marine sediment metagenome</name>
    <dbReference type="NCBI Taxonomy" id="412755"/>
    <lineage>
        <taxon>unclassified sequences</taxon>
        <taxon>metagenomes</taxon>
        <taxon>ecological metagenomes</taxon>
    </lineage>
</organism>
<keyword evidence="1" id="KW-0472">Membrane</keyword>